<feature type="domain" description="DUF5753" evidence="1">
    <location>
        <begin position="55"/>
        <end position="233"/>
    </location>
</feature>
<proteinExistence type="predicted"/>
<comment type="caution">
    <text evidence="2">The sequence shown here is derived from an EMBL/GenBank/DDBJ whole genome shotgun (WGS) entry which is preliminary data.</text>
</comment>
<gene>
    <name evidence="2" type="ORF">FHR82_000101</name>
</gene>
<organism evidence="2 3">
    <name type="scientific">Actinophytocola algeriensis</name>
    <dbReference type="NCBI Taxonomy" id="1768010"/>
    <lineage>
        <taxon>Bacteria</taxon>
        <taxon>Bacillati</taxon>
        <taxon>Actinomycetota</taxon>
        <taxon>Actinomycetes</taxon>
        <taxon>Pseudonocardiales</taxon>
        <taxon>Pseudonocardiaceae</taxon>
    </lineage>
</organism>
<dbReference type="Proteomes" id="UP000520767">
    <property type="component" value="Unassembled WGS sequence"/>
</dbReference>
<reference evidence="2 3" key="1">
    <citation type="submission" date="2020-08" db="EMBL/GenBank/DDBJ databases">
        <title>Genomic Encyclopedia of Type Strains, Phase III (KMG-III): the genomes of soil and plant-associated and newly described type strains.</title>
        <authorList>
            <person name="Whitman W."/>
        </authorList>
    </citation>
    <scope>NUCLEOTIDE SEQUENCE [LARGE SCALE GENOMIC DNA]</scope>
    <source>
        <strain evidence="2 3">CECT 8960</strain>
    </source>
</reference>
<name>A0A7W7PYX6_9PSEU</name>
<evidence type="ECO:0000313" key="2">
    <source>
        <dbReference type="EMBL" id="MBB4903891.1"/>
    </source>
</evidence>
<dbReference type="EMBL" id="JACHJQ010000001">
    <property type="protein sequence ID" value="MBB4903891.1"/>
    <property type="molecule type" value="Genomic_DNA"/>
</dbReference>
<keyword evidence="3" id="KW-1185">Reference proteome</keyword>
<sequence length="242" mass="27198">METGERGLYVDDVAAVLGFLRVPAEIRQDLLDLVRTGDERNWHEIGGDAPISRLLSDLMRFESEAITIHNFEPLLLPGLVQTAEYARAIMRSAAPTWGEHEIEIMVAVRMNRQRVLDQANPPRLSLIIEEMVIRRTMDDPEMMAGQLHHLLAASARRHISVRVLPFDTEAAIAAQGSLIMLDCPDQPTLCYEESRTTAAFLEEEEFIGRARLVWQTLSAAARSEEDSRRLIAELAAKLRSAT</sequence>
<protein>
    <recommendedName>
        <fullName evidence="1">DUF5753 domain-containing protein</fullName>
    </recommendedName>
</protein>
<dbReference type="AlphaFoldDB" id="A0A7W7PYX6"/>
<evidence type="ECO:0000259" key="1">
    <source>
        <dbReference type="Pfam" id="PF19054"/>
    </source>
</evidence>
<accession>A0A7W7PYX6</accession>
<dbReference type="Pfam" id="PF19054">
    <property type="entry name" value="DUF5753"/>
    <property type="match status" value="1"/>
</dbReference>
<dbReference type="InterPro" id="IPR043917">
    <property type="entry name" value="DUF5753"/>
</dbReference>
<evidence type="ECO:0000313" key="3">
    <source>
        <dbReference type="Proteomes" id="UP000520767"/>
    </source>
</evidence>